<reference evidence="1" key="1">
    <citation type="submission" date="2022-11" db="EMBL/GenBank/DDBJ databases">
        <title>Centuries of genome instability and evolution in soft-shell clam transmissible cancer (bioRxiv).</title>
        <authorList>
            <person name="Hart S.F.M."/>
            <person name="Yonemitsu M.A."/>
            <person name="Giersch R.M."/>
            <person name="Beal B.F."/>
            <person name="Arriagada G."/>
            <person name="Davis B.W."/>
            <person name="Ostrander E.A."/>
            <person name="Goff S.P."/>
            <person name="Metzger M.J."/>
        </authorList>
    </citation>
    <scope>NUCLEOTIDE SEQUENCE</scope>
    <source>
        <strain evidence="1">MELC-2E11</strain>
        <tissue evidence="1">Siphon/mantle</tissue>
    </source>
</reference>
<organism evidence="1 2">
    <name type="scientific">Mya arenaria</name>
    <name type="common">Soft-shell clam</name>
    <dbReference type="NCBI Taxonomy" id="6604"/>
    <lineage>
        <taxon>Eukaryota</taxon>
        <taxon>Metazoa</taxon>
        <taxon>Spiralia</taxon>
        <taxon>Lophotrochozoa</taxon>
        <taxon>Mollusca</taxon>
        <taxon>Bivalvia</taxon>
        <taxon>Autobranchia</taxon>
        <taxon>Heteroconchia</taxon>
        <taxon>Euheterodonta</taxon>
        <taxon>Imparidentia</taxon>
        <taxon>Neoheterodontei</taxon>
        <taxon>Myida</taxon>
        <taxon>Myoidea</taxon>
        <taxon>Myidae</taxon>
        <taxon>Mya</taxon>
    </lineage>
</organism>
<protein>
    <submittedName>
        <fullName evidence="1">Uncharacterized protein</fullName>
    </submittedName>
</protein>
<evidence type="ECO:0000313" key="1">
    <source>
        <dbReference type="EMBL" id="WAR28452.1"/>
    </source>
</evidence>
<name>A0ABY7G553_MYAAR</name>
<dbReference type="EMBL" id="CP111026">
    <property type="protein sequence ID" value="WAR28452.1"/>
    <property type="molecule type" value="Genomic_DNA"/>
</dbReference>
<keyword evidence="2" id="KW-1185">Reference proteome</keyword>
<proteinExistence type="predicted"/>
<sequence length="62" mass="6647">MGKLANTSNLLPHINSCHSEVATNTATTSKQPKLCFEKPKPKTIAASRQADLDDAVKKLIIG</sequence>
<dbReference type="Proteomes" id="UP001164746">
    <property type="component" value="Chromosome 15"/>
</dbReference>
<evidence type="ECO:0000313" key="2">
    <source>
        <dbReference type="Proteomes" id="UP001164746"/>
    </source>
</evidence>
<accession>A0ABY7G553</accession>
<gene>
    <name evidence="1" type="ORF">MAR_014156</name>
</gene>